<protein>
    <submittedName>
        <fullName evidence="1">Uncharacterized protein</fullName>
    </submittedName>
</protein>
<dbReference type="RefSeq" id="WP_130093768.1">
    <property type="nucleotide sequence ID" value="NZ_SETE01000004.1"/>
</dbReference>
<dbReference type="EMBL" id="SETE01000004">
    <property type="protein sequence ID" value="RYM33307.1"/>
    <property type="molecule type" value="Genomic_DNA"/>
</dbReference>
<name>A0A4Q4KKR2_9FLAO</name>
<gene>
    <name evidence="1" type="ORF">ERX46_10205</name>
</gene>
<accession>A0A4Q4KKR2</accession>
<sequence length="173" mass="21037">MKIVTIFEDQLFVFHYKDEEENEFRRLLKQWNDTTYLYQFIIQNKIDIPKGVSIQNLISELIENANDIDDILYEISTNTKKILEEFFKPLDNQEYRIVELSKQKGRKNYLRLYAIRIDENCFILTGGTIKFHHLNKDRWHTQKEMDKINKCRDFLKDNSVFDADSYYEFINEQ</sequence>
<dbReference type="AlphaFoldDB" id="A0A4Q4KKR2"/>
<comment type="caution">
    <text evidence="1">The sequence shown here is derived from an EMBL/GenBank/DDBJ whole genome shotgun (WGS) entry which is preliminary data.</text>
</comment>
<dbReference type="OrthoDB" id="1067077at2"/>
<evidence type="ECO:0000313" key="2">
    <source>
        <dbReference type="Proteomes" id="UP000293952"/>
    </source>
</evidence>
<evidence type="ECO:0000313" key="1">
    <source>
        <dbReference type="EMBL" id="RYM33307.1"/>
    </source>
</evidence>
<keyword evidence="2" id="KW-1185">Reference proteome</keyword>
<reference evidence="1 2" key="1">
    <citation type="submission" date="2019-02" db="EMBL/GenBank/DDBJ databases">
        <title>Genome sequence of the sea-ice species Brumimicrobium glaciale.</title>
        <authorList>
            <person name="Bowman J.P."/>
        </authorList>
    </citation>
    <scope>NUCLEOTIDE SEQUENCE [LARGE SCALE GENOMIC DNA]</scope>
    <source>
        <strain evidence="1 2">IC156</strain>
    </source>
</reference>
<dbReference type="Proteomes" id="UP000293952">
    <property type="component" value="Unassembled WGS sequence"/>
</dbReference>
<organism evidence="1 2">
    <name type="scientific">Brumimicrobium glaciale</name>
    <dbReference type="NCBI Taxonomy" id="200475"/>
    <lineage>
        <taxon>Bacteria</taxon>
        <taxon>Pseudomonadati</taxon>
        <taxon>Bacteroidota</taxon>
        <taxon>Flavobacteriia</taxon>
        <taxon>Flavobacteriales</taxon>
        <taxon>Crocinitomicaceae</taxon>
        <taxon>Brumimicrobium</taxon>
    </lineage>
</organism>
<proteinExistence type="predicted"/>